<keyword evidence="1 2" id="KW-0238">DNA-binding</keyword>
<comment type="caution">
    <text evidence="4">The sequence shown here is derived from an EMBL/GenBank/DDBJ whole genome shotgun (WGS) entry which is preliminary data.</text>
</comment>
<dbReference type="SUPFAM" id="SSF56349">
    <property type="entry name" value="DNA breaking-rejoining enzymes"/>
    <property type="match status" value="1"/>
</dbReference>
<accession>A0ABS1H424</accession>
<evidence type="ECO:0000259" key="3">
    <source>
        <dbReference type="PROSITE" id="PS51900"/>
    </source>
</evidence>
<reference evidence="4 5" key="1">
    <citation type="submission" date="2020-12" db="EMBL/GenBank/DDBJ databases">
        <title>YIM B01967 draft genome.</title>
        <authorList>
            <person name="Yan X."/>
        </authorList>
    </citation>
    <scope>NUCLEOTIDE SEQUENCE [LARGE SCALE GENOMIC DNA]</scope>
    <source>
        <strain evidence="4 5">YIM B01967</strain>
    </source>
</reference>
<protein>
    <recommendedName>
        <fullName evidence="3">Core-binding (CB) domain-containing protein</fullName>
    </recommendedName>
</protein>
<evidence type="ECO:0000313" key="5">
    <source>
        <dbReference type="Proteomes" id="UP000618943"/>
    </source>
</evidence>
<dbReference type="PROSITE" id="PS51900">
    <property type="entry name" value="CB"/>
    <property type="match status" value="1"/>
</dbReference>
<feature type="domain" description="Core-binding (CB)" evidence="3">
    <location>
        <begin position="9"/>
        <end position="120"/>
    </location>
</feature>
<organism evidence="4 5">
    <name type="scientific">Viridibacillus soli</name>
    <dbReference type="NCBI Taxonomy" id="2798301"/>
    <lineage>
        <taxon>Bacteria</taxon>
        <taxon>Bacillati</taxon>
        <taxon>Bacillota</taxon>
        <taxon>Bacilli</taxon>
        <taxon>Bacillales</taxon>
        <taxon>Caryophanaceae</taxon>
        <taxon>Viridibacillus</taxon>
    </lineage>
</organism>
<evidence type="ECO:0000256" key="1">
    <source>
        <dbReference type="ARBA" id="ARBA00023125"/>
    </source>
</evidence>
<dbReference type="Proteomes" id="UP000618943">
    <property type="component" value="Unassembled WGS sequence"/>
</dbReference>
<evidence type="ECO:0000313" key="4">
    <source>
        <dbReference type="EMBL" id="MBK3494046.1"/>
    </source>
</evidence>
<dbReference type="EMBL" id="JAEOAH010000004">
    <property type="protein sequence ID" value="MBK3494046.1"/>
    <property type="molecule type" value="Genomic_DNA"/>
</dbReference>
<dbReference type="RefSeq" id="WP_200748045.1">
    <property type="nucleotide sequence ID" value="NZ_JAEOAH010000004.1"/>
</dbReference>
<gene>
    <name evidence="4" type="ORF">JFL43_04055</name>
</gene>
<name>A0ABS1H424_9BACL</name>
<sequence>MRSRERNITEFDLQLDSFMLHCDAKYLSPKILKSFEQTVTLFGNYLKQELKIEDAAKVKSSHIRQYIKYLRNRGKYTVSASEKALEINYPNRREDYQKPMSDVTIANYTRNMKIFFNFLKMEREIVGNSVSTVEKIKLKRKQKQLLSPEEIKLVLRTYNLTKFHEYRTWTQLRLIIDTGFRATDVLRSKMASPKH</sequence>
<dbReference type="Gene3D" id="1.10.150.130">
    <property type="match status" value="1"/>
</dbReference>
<evidence type="ECO:0000256" key="2">
    <source>
        <dbReference type="PROSITE-ProRule" id="PRU01248"/>
    </source>
</evidence>
<dbReference type="InterPro" id="IPR044068">
    <property type="entry name" value="CB"/>
</dbReference>
<proteinExistence type="predicted"/>
<dbReference type="InterPro" id="IPR010998">
    <property type="entry name" value="Integrase_recombinase_N"/>
</dbReference>
<dbReference type="InterPro" id="IPR011010">
    <property type="entry name" value="DNA_brk_join_enz"/>
</dbReference>
<keyword evidence="5" id="KW-1185">Reference proteome</keyword>